<dbReference type="RefSeq" id="XP_020124478.1">
    <property type="nucleotide sequence ID" value="XM_020260838.1"/>
</dbReference>
<keyword evidence="3" id="KW-0732">Signal</keyword>
<protein>
    <submittedName>
        <fullName evidence="5">Endochitinase 2</fullName>
    </submittedName>
</protein>
<evidence type="ECO:0000256" key="3">
    <source>
        <dbReference type="SAM" id="SignalP"/>
    </source>
</evidence>
<evidence type="ECO:0000256" key="2">
    <source>
        <dbReference type="ARBA" id="ARBA00023295"/>
    </source>
</evidence>
<evidence type="ECO:0000313" key="5">
    <source>
        <dbReference type="EMBL" id="OKL64357.1"/>
    </source>
</evidence>
<dbReference type="OrthoDB" id="6020543at2759"/>
<feature type="chain" id="PRO_5012894980" evidence="3">
    <location>
        <begin position="19"/>
        <end position="338"/>
    </location>
</feature>
<evidence type="ECO:0000256" key="1">
    <source>
        <dbReference type="ARBA" id="ARBA00022801"/>
    </source>
</evidence>
<comment type="caution">
    <text evidence="5">The sequence shown here is derived from an EMBL/GenBank/DDBJ whole genome shotgun (WGS) entry which is preliminary data.</text>
</comment>
<dbReference type="GeneID" id="31000728"/>
<evidence type="ECO:0000313" key="6">
    <source>
        <dbReference type="Proteomes" id="UP000214365"/>
    </source>
</evidence>
<dbReference type="SUPFAM" id="SSF51445">
    <property type="entry name" value="(Trans)glycosidases"/>
    <property type="match status" value="1"/>
</dbReference>
<dbReference type="AlphaFoldDB" id="A0A225BEA9"/>
<feature type="domain" description="GH18" evidence="4">
    <location>
        <begin position="30"/>
        <end position="270"/>
    </location>
</feature>
<dbReference type="InterPro" id="IPR001223">
    <property type="entry name" value="Glyco_hydro18_cat"/>
</dbReference>
<dbReference type="InterPro" id="IPR050542">
    <property type="entry name" value="Glycosyl_Hydrlase18_Chitinase"/>
</dbReference>
<proteinExistence type="predicted"/>
<dbReference type="GO" id="GO:0004568">
    <property type="term" value="F:chitinase activity"/>
    <property type="evidence" value="ECO:0007669"/>
    <property type="project" value="TreeGrafter"/>
</dbReference>
<keyword evidence="1" id="KW-0378">Hydrolase</keyword>
<dbReference type="GO" id="GO:0005576">
    <property type="term" value="C:extracellular region"/>
    <property type="evidence" value="ECO:0007669"/>
    <property type="project" value="TreeGrafter"/>
</dbReference>
<keyword evidence="2" id="KW-0326">Glycosidase</keyword>
<feature type="signal peptide" evidence="3">
    <location>
        <begin position="1"/>
        <end position="18"/>
    </location>
</feature>
<dbReference type="GO" id="GO:0005975">
    <property type="term" value="P:carbohydrate metabolic process"/>
    <property type="evidence" value="ECO:0007669"/>
    <property type="project" value="InterPro"/>
</dbReference>
<organism evidence="5 6">
    <name type="scientific">Talaromyces atroroseus</name>
    <dbReference type="NCBI Taxonomy" id="1441469"/>
    <lineage>
        <taxon>Eukaryota</taxon>
        <taxon>Fungi</taxon>
        <taxon>Dikarya</taxon>
        <taxon>Ascomycota</taxon>
        <taxon>Pezizomycotina</taxon>
        <taxon>Eurotiomycetes</taxon>
        <taxon>Eurotiomycetidae</taxon>
        <taxon>Eurotiales</taxon>
        <taxon>Trichocomaceae</taxon>
        <taxon>Talaromyces</taxon>
        <taxon>Talaromyces sect. Trachyspermi</taxon>
    </lineage>
</organism>
<dbReference type="InterPro" id="IPR017853">
    <property type="entry name" value="GH"/>
</dbReference>
<accession>A0A225BEA9</accession>
<dbReference type="STRING" id="1441469.A0A225BEA9"/>
<dbReference type="PANTHER" id="PTHR45708">
    <property type="entry name" value="ENDOCHITINASE"/>
    <property type="match status" value="1"/>
</dbReference>
<reference evidence="5 6" key="1">
    <citation type="submission" date="2015-06" db="EMBL/GenBank/DDBJ databases">
        <title>Talaromyces atroroseus IBT 11181 draft genome.</title>
        <authorList>
            <person name="Rasmussen K.B."/>
            <person name="Rasmussen S."/>
            <person name="Petersen B."/>
            <person name="Sicheritz-Ponten T."/>
            <person name="Mortensen U.H."/>
            <person name="Thrane U."/>
        </authorList>
    </citation>
    <scope>NUCLEOTIDE SEQUENCE [LARGE SCALE GENOMIC DNA]</scope>
    <source>
        <strain evidence="5 6">IBT 11181</strain>
    </source>
</reference>
<dbReference type="Pfam" id="PF00704">
    <property type="entry name" value="Glyco_hydro_18"/>
    <property type="match status" value="1"/>
</dbReference>
<name>A0A225BEA9_TALAT</name>
<dbReference type="Gene3D" id="3.20.20.80">
    <property type="entry name" value="Glycosidases"/>
    <property type="match status" value="1"/>
</dbReference>
<sequence length="338" mass="35766">MHFSTLAGASLLASAAMAYPHNMKRTSTGQTVVYWGQNYAGAPENNDLSTYCDGTSGIDIIVLAFLNDYGTDGETIPYGTIGQNCQVSSSGTATDCDDLAAAITTCQDAGITVLLSLGGSSGSYTVTSQSEGETIGQYLWDAYASPNATSSSSTTRPFGDAYVNGWDFDIEANPGEDNSNYQYLISTLRSNFDSDPDNTYYITGAPQCPIPEPNMQSMIENSKFDYLWIQFYNNPGCSTNSGTNYGDWISNIANTSSADAKLFIGVPAGELAANGQTSGEVYYLEPSELATIVANYSSEAAFGGIMLWDAGFSDNNVNDGCTYAQEASSILSTGSPCS</sequence>
<dbReference type="EMBL" id="LFMY01000001">
    <property type="protein sequence ID" value="OKL64357.1"/>
    <property type="molecule type" value="Genomic_DNA"/>
</dbReference>
<dbReference type="PANTHER" id="PTHR45708:SF49">
    <property type="entry name" value="ENDOCHITINASE"/>
    <property type="match status" value="1"/>
</dbReference>
<gene>
    <name evidence="5" type="ORF">UA08_00973</name>
</gene>
<keyword evidence="6" id="KW-1185">Reference proteome</keyword>
<dbReference type="Proteomes" id="UP000214365">
    <property type="component" value="Unassembled WGS sequence"/>
</dbReference>
<evidence type="ECO:0000259" key="4">
    <source>
        <dbReference type="Pfam" id="PF00704"/>
    </source>
</evidence>